<keyword evidence="12" id="KW-1185">Reference proteome</keyword>
<dbReference type="PANTHER" id="PTHR12153:SF15">
    <property type="entry name" value="PROTEIN ADENYLYLTRANSFERASE SELO, MITOCHONDRIAL"/>
    <property type="match status" value="1"/>
</dbReference>
<evidence type="ECO:0000256" key="9">
    <source>
        <dbReference type="ARBA" id="ARBA00031547"/>
    </source>
</evidence>
<gene>
    <name evidence="11" type="ORF">E2I00_004711</name>
</gene>
<dbReference type="AlphaFoldDB" id="A0A643CAI6"/>
<sequence length="215" mass="23296">QADGRKVLRSSIREFLRRPTRQSKLWEVVQPQPGKQAAGQPEVCKWNLQKLAEALEPALPLELAEAILAEEFDAEFRRHYLQKMRWKLGLVQAEREEDSALVARLLETMHLTAPEADGANCRDSDEGQGPASEQEPLGRLAPGVQVGPLPTPPAGTPGQRGGAALLTLGSGAERVRVMHANNPKYVLRNYIAQGAIEAAESGDFSEASGLPGPPL</sequence>
<evidence type="ECO:0000256" key="10">
    <source>
        <dbReference type="SAM" id="MobiDB-lite"/>
    </source>
</evidence>
<keyword evidence="6" id="KW-0547">Nucleotide-binding</keyword>
<feature type="non-terminal residue" evidence="11">
    <location>
        <position position="215"/>
    </location>
</feature>
<accession>A0A643CAI6</accession>
<evidence type="ECO:0000313" key="11">
    <source>
        <dbReference type="EMBL" id="KAB0397160.1"/>
    </source>
</evidence>
<evidence type="ECO:0000256" key="7">
    <source>
        <dbReference type="ARBA" id="ARBA00022840"/>
    </source>
</evidence>
<feature type="non-terminal residue" evidence="11">
    <location>
        <position position="1"/>
    </location>
</feature>
<dbReference type="GO" id="GO:0005524">
    <property type="term" value="F:ATP binding"/>
    <property type="evidence" value="ECO:0007669"/>
    <property type="project" value="UniProtKB-KW"/>
</dbReference>
<organism evidence="11 12">
    <name type="scientific">Balaenoptera physalus</name>
    <name type="common">Fin whale</name>
    <name type="synonym">Balaena physalus</name>
    <dbReference type="NCBI Taxonomy" id="9770"/>
    <lineage>
        <taxon>Eukaryota</taxon>
        <taxon>Metazoa</taxon>
        <taxon>Chordata</taxon>
        <taxon>Craniata</taxon>
        <taxon>Vertebrata</taxon>
        <taxon>Euteleostomi</taxon>
        <taxon>Mammalia</taxon>
        <taxon>Eutheria</taxon>
        <taxon>Laurasiatheria</taxon>
        <taxon>Artiodactyla</taxon>
        <taxon>Whippomorpha</taxon>
        <taxon>Cetacea</taxon>
        <taxon>Mysticeti</taxon>
        <taxon>Balaenopteridae</taxon>
        <taxon>Balaenoptera</taxon>
    </lineage>
</organism>
<dbReference type="GO" id="GO:0016779">
    <property type="term" value="F:nucleotidyltransferase activity"/>
    <property type="evidence" value="ECO:0007669"/>
    <property type="project" value="UniProtKB-KW"/>
</dbReference>
<comment type="similarity">
    <text evidence="2">Belongs to the SELO family.</text>
</comment>
<keyword evidence="8" id="KW-0460">Magnesium</keyword>
<name>A0A643CAI6_BALPH</name>
<evidence type="ECO:0000313" key="12">
    <source>
        <dbReference type="Proteomes" id="UP000437017"/>
    </source>
</evidence>
<evidence type="ECO:0000256" key="2">
    <source>
        <dbReference type="ARBA" id="ARBA00009747"/>
    </source>
</evidence>
<keyword evidence="5" id="KW-0479">Metal-binding</keyword>
<protein>
    <recommendedName>
        <fullName evidence="9">Selenoprotein O</fullName>
    </recommendedName>
</protein>
<dbReference type="OrthoDB" id="10254721at2759"/>
<keyword evidence="7" id="KW-0067">ATP-binding</keyword>
<evidence type="ECO:0000256" key="6">
    <source>
        <dbReference type="ARBA" id="ARBA00022741"/>
    </source>
</evidence>
<keyword evidence="4" id="KW-0548">Nucleotidyltransferase</keyword>
<dbReference type="Pfam" id="PF02696">
    <property type="entry name" value="SelO"/>
    <property type="match status" value="1"/>
</dbReference>
<evidence type="ECO:0000256" key="4">
    <source>
        <dbReference type="ARBA" id="ARBA00022695"/>
    </source>
</evidence>
<feature type="region of interest" description="Disordered" evidence="10">
    <location>
        <begin position="114"/>
        <end position="162"/>
    </location>
</feature>
<reference evidence="11 12" key="1">
    <citation type="journal article" date="2019" name="PLoS ONE">
        <title>Genomic analyses reveal an absence of contemporary introgressive admixture between fin whales and blue whales, despite known hybrids.</title>
        <authorList>
            <person name="Westbury M.V."/>
            <person name="Petersen B."/>
            <person name="Lorenzen E.D."/>
        </authorList>
    </citation>
    <scope>NUCLEOTIDE SEQUENCE [LARGE SCALE GENOMIC DNA]</scope>
    <source>
        <strain evidence="11">FinWhale-01</strain>
    </source>
</reference>
<keyword evidence="3" id="KW-0808">Transferase</keyword>
<evidence type="ECO:0000256" key="1">
    <source>
        <dbReference type="ARBA" id="ARBA00001946"/>
    </source>
</evidence>
<dbReference type="PANTHER" id="PTHR12153">
    <property type="entry name" value="SELENOPROTEIN O"/>
    <property type="match status" value="1"/>
</dbReference>
<comment type="cofactor">
    <cofactor evidence="1">
        <name>Mg(2+)</name>
        <dbReference type="ChEBI" id="CHEBI:18420"/>
    </cofactor>
</comment>
<dbReference type="Proteomes" id="UP000437017">
    <property type="component" value="Unassembled WGS sequence"/>
</dbReference>
<dbReference type="InterPro" id="IPR003846">
    <property type="entry name" value="SelO"/>
</dbReference>
<evidence type="ECO:0000256" key="8">
    <source>
        <dbReference type="ARBA" id="ARBA00022842"/>
    </source>
</evidence>
<dbReference type="EMBL" id="SGJD01002029">
    <property type="protein sequence ID" value="KAB0397160.1"/>
    <property type="molecule type" value="Genomic_DNA"/>
</dbReference>
<dbReference type="GO" id="GO:0046872">
    <property type="term" value="F:metal ion binding"/>
    <property type="evidence" value="ECO:0007669"/>
    <property type="project" value="UniProtKB-KW"/>
</dbReference>
<comment type="caution">
    <text evidence="11">The sequence shown here is derived from an EMBL/GenBank/DDBJ whole genome shotgun (WGS) entry which is preliminary data.</text>
</comment>
<evidence type="ECO:0000256" key="5">
    <source>
        <dbReference type="ARBA" id="ARBA00022723"/>
    </source>
</evidence>
<proteinExistence type="inferred from homology"/>
<evidence type="ECO:0000256" key="3">
    <source>
        <dbReference type="ARBA" id="ARBA00022679"/>
    </source>
</evidence>